<evidence type="ECO:0000256" key="3">
    <source>
        <dbReference type="ARBA" id="ARBA00051915"/>
    </source>
</evidence>
<evidence type="ECO:0000256" key="5">
    <source>
        <dbReference type="ARBA" id="ARBA00067668"/>
    </source>
</evidence>
<sequence>MKDLGGWETRIDEGEIVRWRESGAWRARTIAEDARDWAVREPDRICARTADDALTYGEALVRAERLAAGLWGLGLRPGDVLGFQLPNWLEAVAVDLACALIGVVVVPIVPIYRGAEVAQALADCRAKAMIVPERFRNFDYAAMLRGLAPSLPDLKHRIVARGEARAGEIALDDLMREGGAAVPWPAQRAEAVKMILYTSGTTGRAKGVLHTHETMPRSLERCLDHWGLRPGDVSLMPSPVTHITGFSWGLEMPFYHGVGTVLMERWQGDEAVALIDRHGAAVTVGATPFLAELVEAAERAGSRLPSLKVFACGGAAVPPGLVRRANACFANGRACRVYGSTEAPMVTLGWVGDGTADLAAESDGKIVDYDTRVVDEAGAAVAPGREGEFQVRGPALFAGYADARETEAAFTADGWFRMGDIGFVSPEGAVVVTGRKKDLIIRGGENISAKEIEDALHRHPGVREVAIVAMPHPRLVETVCAFVVPAQSGAPDLAELARHLERAGLARQKIPEHLEIVEALPRTASGKIKKDTLRGMIADVVSKRAVPA</sequence>
<keyword evidence="2 8" id="KW-0436">Ligase</keyword>
<evidence type="ECO:0000259" key="7">
    <source>
        <dbReference type="Pfam" id="PF13193"/>
    </source>
</evidence>
<evidence type="ECO:0000313" key="8">
    <source>
        <dbReference type="EMBL" id="AWB22747.1"/>
    </source>
</evidence>
<proteinExistence type="inferred from homology"/>
<dbReference type="SUPFAM" id="SSF56801">
    <property type="entry name" value="Acetyl-CoA synthetase-like"/>
    <property type="match status" value="1"/>
</dbReference>
<dbReference type="KEGG" id="mee:DA075_19075"/>
<dbReference type="RefSeq" id="WP_099954547.1">
    <property type="nucleotide sequence ID" value="NZ_CP028843.1"/>
</dbReference>
<dbReference type="InterPro" id="IPR042099">
    <property type="entry name" value="ANL_N_sf"/>
</dbReference>
<dbReference type="Pfam" id="PF00501">
    <property type="entry name" value="AMP-binding"/>
    <property type="match status" value="1"/>
</dbReference>
<dbReference type="Gene3D" id="3.30.300.30">
    <property type="match status" value="1"/>
</dbReference>
<dbReference type="Pfam" id="PF13193">
    <property type="entry name" value="AMP-binding_C"/>
    <property type="match status" value="1"/>
</dbReference>
<dbReference type="InterPro" id="IPR045851">
    <property type="entry name" value="AMP-bd_C_sf"/>
</dbReference>
<evidence type="ECO:0000256" key="4">
    <source>
        <dbReference type="ARBA" id="ARBA00066616"/>
    </source>
</evidence>
<name>A0A2R4WMH1_9HYPH</name>
<evidence type="ECO:0000256" key="2">
    <source>
        <dbReference type="ARBA" id="ARBA00022598"/>
    </source>
</evidence>
<dbReference type="AlphaFoldDB" id="A0A2R4WMH1"/>
<accession>A0A2R4WMH1</accession>
<dbReference type="GO" id="GO:0031956">
    <property type="term" value="F:medium-chain fatty acid-CoA ligase activity"/>
    <property type="evidence" value="ECO:0007669"/>
    <property type="project" value="TreeGrafter"/>
</dbReference>
<gene>
    <name evidence="8" type="ORF">DA075_19075</name>
</gene>
<reference evidence="8 9" key="1">
    <citation type="submission" date="2018-04" db="EMBL/GenBank/DDBJ databases">
        <title>Methylobacterium sp. PR1016A genome.</title>
        <authorList>
            <person name="Park W."/>
        </authorList>
    </citation>
    <scope>NUCLEOTIDE SEQUENCE [LARGE SCALE GENOMIC DNA]</scope>
    <source>
        <strain evidence="8 9">PR1016A</strain>
    </source>
</reference>
<evidence type="ECO:0000256" key="1">
    <source>
        <dbReference type="ARBA" id="ARBA00006432"/>
    </source>
</evidence>
<dbReference type="PROSITE" id="PS00455">
    <property type="entry name" value="AMP_BINDING"/>
    <property type="match status" value="1"/>
</dbReference>
<evidence type="ECO:0000259" key="6">
    <source>
        <dbReference type="Pfam" id="PF00501"/>
    </source>
</evidence>
<dbReference type="OrthoDB" id="9803968at2"/>
<dbReference type="Proteomes" id="UP000244755">
    <property type="component" value="Chromosome 1"/>
</dbReference>
<dbReference type="InterPro" id="IPR020845">
    <property type="entry name" value="AMP-binding_CS"/>
</dbReference>
<protein>
    <recommendedName>
        <fullName evidence="5">3-methylmercaptopropionyl-CoA ligase</fullName>
        <ecNumber evidence="4">6.2.1.44</ecNumber>
    </recommendedName>
</protein>
<dbReference type="Gene3D" id="3.40.50.12780">
    <property type="entry name" value="N-terminal domain of ligase-like"/>
    <property type="match status" value="1"/>
</dbReference>
<organism evidence="8 9">
    <name type="scientific">Methylobacterium currus</name>
    <dbReference type="NCBI Taxonomy" id="2051553"/>
    <lineage>
        <taxon>Bacteria</taxon>
        <taxon>Pseudomonadati</taxon>
        <taxon>Pseudomonadota</taxon>
        <taxon>Alphaproteobacteria</taxon>
        <taxon>Hyphomicrobiales</taxon>
        <taxon>Methylobacteriaceae</taxon>
        <taxon>Methylobacterium</taxon>
    </lineage>
</organism>
<dbReference type="InterPro" id="IPR000873">
    <property type="entry name" value="AMP-dep_synth/lig_dom"/>
</dbReference>
<dbReference type="PANTHER" id="PTHR43201">
    <property type="entry name" value="ACYL-COA SYNTHETASE"/>
    <property type="match status" value="1"/>
</dbReference>
<dbReference type="PANTHER" id="PTHR43201:SF5">
    <property type="entry name" value="MEDIUM-CHAIN ACYL-COA LIGASE ACSF2, MITOCHONDRIAL"/>
    <property type="match status" value="1"/>
</dbReference>
<evidence type="ECO:0000313" key="9">
    <source>
        <dbReference type="Proteomes" id="UP000244755"/>
    </source>
</evidence>
<comment type="similarity">
    <text evidence="1">Belongs to the ATP-dependent AMP-binding enzyme family.</text>
</comment>
<feature type="domain" description="AMP-binding enzyme C-terminal" evidence="7">
    <location>
        <begin position="451"/>
        <end position="527"/>
    </location>
</feature>
<dbReference type="InterPro" id="IPR025110">
    <property type="entry name" value="AMP-bd_C"/>
</dbReference>
<comment type="catalytic activity">
    <reaction evidence="3">
        <text>3-(methylsulfanyl)propanoate + ATP + CoA = 3-(methylsulfanyl)propanoyl-CoA + AMP + diphosphate</text>
        <dbReference type="Rhea" id="RHEA:43052"/>
        <dbReference type="ChEBI" id="CHEBI:30616"/>
        <dbReference type="ChEBI" id="CHEBI:33019"/>
        <dbReference type="ChEBI" id="CHEBI:49016"/>
        <dbReference type="ChEBI" id="CHEBI:57287"/>
        <dbReference type="ChEBI" id="CHEBI:82815"/>
        <dbReference type="ChEBI" id="CHEBI:456215"/>
        <dbReference type="EC" id="6.2.1.44"/>
    </reaction>
    <physiologicalReaction direction="left-to-right" evidence="3">
        <dbReference type="Rhea" id="RHEA:43053"/>
    </physiologicalReaction>
</comment>
<dbReference type="EMBL" id="CP028843">
    <property type="protein sequence ID" value="AWB22747.1"/>
    <property type="molecule type" value="Genomic_DNA"/>
</dbReference>
<dbReference type="EC" id="6.2.1.44" evidence="4"/>
<dbReference type="FunFam" id="3.30.300.30:FF:000008">
    <property type="entry name" value="2,3-dihydroxybenzoate-AMP ligase"/>
    <property type="match status" value="1"/>
</dbReference>
<feature type="domain" description="AMP-dependent synthetase/ligase" evidence="6">
    <location>
        <begin position="36"/>
        <end position="400"/>
    </location>
</feature>
<dbReference type="GO" id="GO:0006631">
    <property type="term" value="P:fatty acid metabolic process"/>
    <property type="evidence" value="ECO:0007669"/>
    <property type="project" value="TreeGrafter"/>
</dbReference>
<keyword evidence="9" id="KW-1185">Reference proteome</keyword>